<protein>
    <submittedName>
        <fullName evidence="1">Amidase</fullName>
    </submittedName>
</protein>
<dbReference type="Gene3D" id="3.10.28.20">
    <property type="entry name" value="Acetamidase/Formamidase-like domains"/>
    <property type="match status" value="1"/>
</dbReference>
<dbReference type="PANTHER" id="PTHR31891:SF1">
    <property type="entry name" value="FORMAMIDASE C869.04-RELATED"/>
    <property type="match status" value="1"/>
</dbReference>
<dbReference type="SUPFAM" id="SSF141130">
    <property type="entry name" value="Acetamidase/Formamidase-like"/>
    <property type="match status" value="1"/>
</dbReference>
<accession>A0ABX9UFG8</accession>
<dbReference type="PANTHER" id="PTHR31891">
    <property type="entry name" value="FORMAMIDASE C869.04-RELATED"/>
    <property type="match status" value="1"/>
</dbReference>
<gene>
    <name evidence="1" type="ORF">C8D75_0011</name>
</gene>
<dbReference type="Gene3D" id="2.60.120.580">
    <property type="entry name" value="Acetamidase/Formamidase-like domains"/>
    <property type="match status" value="1"/>
</dbReference>
<evidence type="ECO:0000313" key="1">
    <source>
        <dbReference type="EMBL" id="RMA76370.1"/>
    </source>
</evidence>
<proteinExistence type="predicted"/>
<dbReference type="Pfam" id="PF03069">
    <property type="entry name" value="FmdA_AmdA"/>
    <property type="match status" value="2"/>
</dbReference>
<keyword evidence="2" id="KW-1185">Reference proteome</keyword>
<name>A0ABX9UFG8_9BACT</name>
<evidence type="ECO:0000313" key="2">
    <source>
        <dbReference type="Proteomes" id="UP000279669"/>
    </source>
</evidence>
<dbReference type="Gene3D" id="2.40.10.120">
    <property type="match status" value="1"/>
</dbReference>
<sequence>MLVKIEKENSIFSFSKTNTPVAKVKPKEKICIETKDALSDEIRSENQSFDSINWEKVNPATGPIFIEGAKEGDVLEVNIENIKITRNYGVMLTGKDMGVLGDSFERSFIKIVPIKGNKAFLYNCEIPLKPMIGVIGTAPKEGSIPCGTPGEHGGNMDCNIIGEGSTVYLPVNVDGALFALGDLHAVMGDGEVCVTGVEIPAEVSVLFNIIKDKNWKLPMVKTEKKIYTLASKLSLDEASIEATKNMVHFLSQEYKLSKEKAMFLLSATGNLQICQVVDPLKTVRMELPLELLKQTL</sequence>
<dbReference type="Proteomes" id="UP000279669">
    <property type="component" value="Unassembled WGS sequence"/>
</dbReference>
<dbReference type="EMBL" id="REFG01000001">
    <property type="protein sequence ID" value="RMA76370.1"/>
    <property type="molecule type" value="Genomic_DNA"/>
</dbReference>
<comment type="caution">
    <text evidence="1">The sequence shown here is derived from an EMBL/GenBank/DDBJ whole genome shotgun (WGS) entry which is preliminary data.</text>
</comment>
<organism evidence="1 2">
    <name type="scientific">Petrotoga olearia</name>
    <dbReference type="NCBI Taxonomy" id="156203"/>
    <lineage>
        <taxon>Bacteria</taxon>
        <taxon>Thermotogati</taxon>
        <taxon>Thermotogota</taxon>
        <taxon>Thermotogae</taxon>
        <taxon>Petrotogales</taxon>
        <taxon>Petrotogaceae</taxon>
        <taxon>Petrotoga</taxon>
    </lineage>
</organism>
<dbReference type="InterPro" id="IPR004304">
    <property type="entry name" value="FmdA_AmdA"/>
</dbReference>
<reference evidence="1 2" key="1">
    <citation type="submission" date="2018-10" db="EMBL/GenBank/DDBJ databases">
        <title>Genomic Encyclopedia of Type Strains, Phase IV (KMG-IV): sequencing the most valuable type-strain genomes for metagenomic binning, comparative biology and taxonomic classification.</title>
        <authorList>
            <person name="Goeker M."/>
        </authorList>
    </citation>
    <scope>NUCLEOTIDE SEQUENCE [LARGE SCALE GENOMIC DNA]</scope>
    <source>
        <strain evidence="1 2">DSM 13574</strain>
    </source>
</reference>